<reference evidence="3" key="1">
    <citation type="submission" date="2016-10" db="EMBL/GenBank/DDBJ databases">
        <authorList>
            <person name="Varghese N."/>
            <person name="Submissions S."/>
        </authorList>
    </citation>
    <scope>NUCLEOTIDE SEQUENCE [LARGE SCALE GENOMIC DNA]</scope>
    <source>
        <strain evidence="3">DSM 21743</strain>
    </source>
</reference>
<organism evidence="2 3">
    <name type="scientific">Microlunatus sagamiharensis</name>
    <dbReference type="NCBI Taxonomy" id="546874"/>
    <lineage>
        <taxon>Bacteria</taxon>
        <taxon>Bacillati</taxon>
        <taxon>Actinomycetota</taxon>
        <taxon>Actinomycetes</taxon>
        <taxon>Propionibacteriales</taxon>
        <taxon>Propionibacteriaceae</taxon>
        <taxon>Microlunatus</taxon>
    </lineage>
</organism>
<dbReference type="OrthoDB" id="4878398at2"/>
<dbReference type="Proteomes" id="UP000198825">
    <property type="component" value="Chromosome I"/>
</dbReference>
<keyword evidence="1" id="KW-0472">Membrane</keyword>
<proteinExistence type="predicted"/>
<keyword evidence="1" id="KW-1133">Transmembrane helix</keyword>
<evidence type="ECO:0000313" key="2">
    <source>
        <dbReference type="EMBL" id="SDU89834.1"/>
    </source>
</evidence>
<evidence type="ECO:0008006" key="4">
    <source>
        <dbReference type="Google" id="ProtNLM"/>
    </source>
</evidence>
<name>A0A1H2M9Q4_9ACTN</name>
<sequence length="212" mass="21930">MRQTAARLNRTWLTVLGLVLVVAGAAGLLLATGAAAPLLQRTGGGWTPPDTGRRLFGDATATAFGLTWVVVVTALVGLVLALLGIAWLLAQIPRKHEAKPFRLHDEAGTGLTRLDPGVLADAVETQAKTLPGVTGAAAVIRGSAAAPELTLRLTVDDRTSVPDVLGLVHREVAGPLATSLDTRLRRLAVQVEVGRAHLDTSQVSVPVGGTTS</sequence>
<protein>
    <recommendedName>
        <fullName evidence="4">Alkaline shock response membrane anchor protein AmaP</fullName>
    </recommendedName>
</protein>
<dbReference type="EMBL" id="LT629799">
    <property type="protein sequence ID" value="SDU89834.1"/>
    <property type="molecule type" value="Genomic_DNA"/>
</dbReference>
<dbReference type="RefSeq" id="WP_091074003.1">
    <property type="nucleotide sequence ID" value="NZ_LT629799.1"/>
</dbReference>
<evidence type="ECO:0000256" key="1">
    <source>
        <dbReference type="SAM" id="Phobius"/>
    </source>
</evidence>
<dbReference type="STRING" id="546874.SAMN04488544_1638"/>
<keyword evidence="3" id="KW-1185">Reference proteome</keyword>
<accession>A0A1H2M9Q4</accession>
<keyword evidence="1" id="KW-0812">Transmembrane</keyword>
<dbReference type="AlphaFoldDB" id="A0A1H2M9Q4"/>
<feature type="transmembrane region" description="Helical" evidence="1">
    <location>
        <begin position="59"/>
        <end position="89"/>
    </location>
</feature>
<evidence type="ECO:0000313" key="3">
    <source>
        <dbReference type="Proteomes" id="UP000198825"/>
    </source>
</evidence>
<gene>
    <name evidence="2" type="ORF">SAMN04488544_1638</name>
</gene>